<name>C0NRN9_AJECG</name>
<dbReference type="GeneID" id="69038835"/>
<dbReference type="AlphaFoldDB" id="C0NRN9"/>
<dbReference type="RefSeq" id="XP_045286036.1">
    <property type="nucleotide sequence ID" value="XM_045432868.1"/>
</dbReference>
<proteinExistence type="predicted"/>
<keyword evidence="2" id="KW-1185">Reference proteome</keyword>
<sequence>MLPGMLLDTVAGLSLDTVRVQRAQSAQERHQTRALRPTNFSTWRVSELNERRERQTRVSRQTDLLTGGFNFGGKMALVVHELTTPLFVCQQSIEIPNMSLLVLACERTGARRRGV</sequence>
<gene>
    <name evidence="1" type="ORF">HCBG_05819</name>
</gene>
<organism evidence="1 2">
    <name type="scientific">Ajellomyces capsulatus (strain G186AR / H82 / ATCC MYA-2454 / RMSCC 2432)</name>
    <name type="common">Darling's disease fungus</name>
    <name type="synonym">Histoplasma capsulatum</name>
    <dbReference type="NCBI Taxonomy" id="447093"/>
    <lineage>
        <taxon>Eukaryota</taxon>
        <taxon>Fungi</taxon>
        <taxon>Dikarya</taxon>
        <taxon>Ascomycota</taxon>
        <taxon>Pezizomycotina</taxon>
        <taxon>Eurotiomycetes</taxon>
        <taxon>Eurotiomycetidae</taxon>
        <taxon>Onygenales</taxon>
        <taxon>Ajellomycetaceae</taxon>
        <taxon>Histoplasma</taxon>
    </lineage>
</organism>
<protein>
    <submittedName>
        <fullName evidence="1">Uncharacterized protein</fullName>
    </submittedName>
</protein>
<evidence type="ECO:0000313" key="2">
    <source>
        <dbReference type="Proteomes" id="UP000001631"/>
    </source>
</evidence>
<dbReference type="EMBL" id="GG663370">
    <property type="protein sequence ID" value="EEH05555.1"/>
    <property type="molecule type" value="Genomic_DNA"/>
</dbReference>
<dbReference type="HOGENOM" id="CLU_2108353_0_0_1"/>
<accession>C0NRN9</accession>
<dbReference type="InParanoid" id="C0NRN9"/>
<reference evidence="1" key="1">
    <citation type="submission" date="2009-02" db="EMBL/GenBank/DDBJ databases">
        <title>The Genome Sequence of Ajellomyces capsulatus strain G186AR.</title>
        <authorList>
            <consortium name="The Broad Institute Genome Sequencing Platform"/>
            <person name="Champion M."/>
            <person name="Cuomo C."/>
            <person name="Ma L.-J."/>
            <person name="Henn M.R."/>
            <person name="Sil A."/>
            <person name="Goldman B."/>
            <person name="Young S.K."/>
            <person name="Kodira C.D."/>
            <person name="Zeng Q."/>
            <person name="Koehrsen M."/>
            <person name="Alvarado L."/>
            <person name="Berlin A."/>
            <person name="Borenstein D."/>
            <person name="Chen Z."/>
            <person name="Engels R."/>
            <person name="Freedman E."/>
            <person name="Gellesch M."/>
            <person name="Goldberg J."/>
            <person name="Griggs A."/>
            <person name="Gujja S."/>
            <person name="Heiman D."/>
            <person name="Hepburn T."/>
            <person name="Howarth C."/>
            <person name="Jen D."/>
            <person name="Larson L."/>
            <person name="Lewis B."/>
            <person name="Mehta T."/>
            <person name="Park D."/>
            <person name="Pearson M."/>
            <person name="Roberts A."/>
            <person name="Saif S."/>
            <person name="Shea T."/>
            <person name="Shenoy N."/>
            <person name="Sisk P."/>
            <person name="Stolte C."/>
            <person name="Sykes S."/>
            <person name="Walk T."/>
            <person name="White J."/>
            <person name="Yandava C."/>
            <person name="Klein B."/>
            <person name="McEwen J.G."/>
            <person name="Puccia R."/>
            <person name="Goldman G.H."/>
            <person name="Felipe M.S."/>
            <person name="Nino-Vega G."/>
            <person name="San-Blas G."/>
            <person name="Taylor J."/>
            <person name="Mendoza L."/>
            <person name="Galagan J."/>
            <person name="Nusbaum C."/>
            <person name="Birren B."/>
        </authorList>
    </citation>
    <scope>NUCLEOTIDE SEQUENCE</scope>
    <source>
        <strain evidence="1">G186AR</strain>
    </source>
</reference>
<evidence type="ECO:0000313" key="1">
    <source>
        <dbReference type="EMBL" id="EEH05555.1"/>
    </source>
</evidence>
<dbReference type="Proteomes" id="UP000001631">
    <property type="component" value="Unassembled WGS sequence"/>
</dbReference>